<dbReference type="AlphaFoldDB" id="A0A8T9C0G8"/>
<evidence type="ECO:0000256" key="2">
    <source>
        <dbReference type="PIRSR" id="PIRSR000097-1"/>
    </source>
</evidence>
<dbReference type="FunFam" id="3.20.20.100:FF:000002">
    <property type="entry name" value="2,5-diketo-D-gluconic acid reductase A"/>
    <property type="match status" value="1"/>
</dbReference>
<protein>
    <submittedName>
        <fullName evidence="6">Glycerol 2-dehydrogenase (NADP(+))</fullName>
    </submittedName>
</protein>
<keyword evidence="7" id="KW-1185">Reference proteome</keyword>
<dbReference type="PANTHER" id="PTHR11732">
    <property type="entry name" value="ALDO/KETO REDUCTASE"/>
    <property type="match status" value="1"/>
</dbReference>
<dbReference type="PROSITE" id="PS00798">
    <property type="entry name" value="ALDOKETO_REDUCTASE_1"/>
    <property type="match status" value="1"/>
</dbReference>
<comment type="caution">
    <text evidence="6">The sequence shown here is derived from an EMBL/GenBank/DDBJ whole genome shotgun (WGS) entry which is preliminary data.</text>
</comment>
<dbReference type="PRINTS" id="PR00069">
    <property type="entry name" value="ALDKETRDTASE"/>
</dbReference>
<feature type="site" description="Lowers pKa of active site Tyr" evidence="4">
    <location>
        <position position="87"/>
    </location>
</feature>
<accession>A0A8T9C0G8</accession>
<evidence type="ECO:0000256" key="1">
    <source>
        <dbReference type="ARBA" id="ARBA00023002"/>
    </source>
</evidence>
<dbReference type="GO" id="GO:0016616">
    <property type="term" value="F:oxidoreductase activity, acting on the CH-OH group of donors, NAD or NADP as acceptor"/>
    <property type="evidence" value="ECO:0007669"/>
    <property type="project" value="UniProtKB-ARBA"/>
</dbReference>
<evidence type="ECO:0000256" key="3">
    <source>
        <dbReference type="PIRSR" id="PIRSR000097-2"/>
    </source>
</evidence>
<keyword evidence="1" id="KW-0560">Oxidoreductase</keyword>
<evidence type="ECO:0000256" key="4">
    <source>
        <dbReference type="PIRSR" id="PIRSR000097-3"/>
    </source>
</evidence>
<evidence type="ECO:0000313" key="6">
    <source>
        <dbReference type="EMBL" id="TVY73621.1"/>
    </source>
</evidence>
<gene>
    <name evidence="6" type="primary">gld2_1</name>
    <name evidence="6" type="ORF">LSUE1_G003843</name>
</gene>
<proteinExistence type="predicted"/>
<dbReference type="Pfam" id="PF00248">
    <property type="entry name" value="Aldo_ket_red"/>
    <property type="match status" value="1"/>
</dbReference>
<feature type="domain" description="NADP-dependent oxidoreductase" evidence="5">
    <location>
        <begin position="22"/>
        <end position="294"/>
    </location>
</feature>
<reference evidence="6 7" key="1">
    <citation type="submission" date="2018-05" db="EMBL/GenBank/DDBJ databases">
        <title>Genome sequencing and assembly of the regulated plant pathogen Lachnellula willkommii and related sister species for the development of diagnostic species identification markers.</title>
        <authorList>
            <person name="Giroux E."/>
            <person name="Bilodeau G."/>
        </authorList>
    </citation>
    <scope>NUCLEOTIDE SEQUENCE [LARGE SCALE GENOMIC DNA]</scope>
    <source>
        <strain evidence="6 7">CBS 268.59</strain>
    </source>
</reference>
<dbReference type="InterPro" id="IPR020471">
    <property type="entry name" value="AKR"/>
</dbReference>
<dbReference type="InterPro" id="IPR036812">
    <property type="entry name" value="NAD(P)_OxRdtase_dom_sf"/>
</dbReference>
<organism evidence="6 7">
    <name type="scientific">Lachnellula suecica</name>
    <dbReference type="NCBI Taxonomy" id="602035"/>
    <lineage>
        <taxon>Eukaryota</taxon>
        <taxon>Fungi</taxon>
        <taxon>Dikarya</taxon>
        <taxon>Ascomycota</taxon>
        <taxon>Pezizomycotina</taxon>
        <taxon>Leotiomycetes</taxon>
        <taxon>Helotiales</taxon>
        <taxon>Lachnaceae</taxon>
        <taxon>Lachnellula</taxon>
    </lineage>
</organism>
<evidence type="ECO:0000259" key="5">
    <source>
        <dbReference type="Pfam" id="PF00248"/>
    </source>
</evidence>
<feature type="binding site" evidence="3">
    <location>
        <position position="120"/>
    </location>
    <ligand>
        <name>substrate</name>
    </ligand>
</feature>
<dbReference type="PIRSF" id="PIRSF000097">
    <property type="entry name" value="AKR"/>
    <property type="match status" value="1"/>
</dbReference>
<dbReference type="Proteomes" id="UP000469558">
    <property type="component" value="Unassembled WGS sequence"/>
</dbReference>
<dbReference type="Gene3D" id="3.20.20.100">
    <property type="entry name" value="NADP-dependent oxidoreductase domain"/>
    <property type="match status" value="1"/>
</dbReference>
<dbReference type="InterPro" id="IPR023210">
    <property type="entry name" value="NADP_OxRdtase_dom"/>
</dbReference>
<evidence type="ECO:0000313" key="7">
    <source>
        <dbReference type="Proteomes" id="UP000469558"/>
    </source>
</evidence>
<dbReference type="EMBL" id="QGMK01001028">
    <property type="protein sequence ID" value="TVY73621.1"/>
    <property type="molecule type" value="Genomic_DNA"/>
</dbReference>
<dbReference type="InterPro" id="IPR018170">
    <property type="entry name" value="Aldo/ket_reductase_CS"/>
</dbReference>
<dbReference type="SUPFAM" id="SSF51430">
    <property type="entry name" value="NAD(P)-linked oxidoreductase"/>
    <property type="match status" value="1"/>
</dbReference>
<sequence length="319" mass="36015">MYTMGKAVPTLTLNNGVRIPALGFGTFSNELVKGETHDAVMFTLDAGYRHIDCAWFYENEDEIGAAFREWLAKNPSVKREDIFVTTKVWPHLLEPEDLEWSLNNSLENLGLDYVDAFLIHWPFAVERTEDHQVKLGPDGKYILKKDLTANLQPTWRAMEKVFKAGKAKSIGVSNWKIPQIEEMLQYAEVPPAINQIEIQPFFPNTELVNFCLSHKILPVAYSPLGKIGEIVSKNKDLVALAEKRGVTLAQILIAWGLKRGYSVIPKSANQGRIKNNFDVIELSEEEFEAVSQVAEGKGKRFVNPKDTFGFDPFPEDDSN</sequence>
<dbReference type="OrthoDB" id="416253at2759"/>
<feature type="active site" description="Proton donor" evidence="2">
    <location>
        <position position="57"/>
    </location>
</feature>
<name>A0A8T9C0G8_9HELO</name>